<evidence type="ECO:0000256" key="4">
    <source>
        <dbReference type="ARBA" id="ARBA00023306"/>
    </source>
</evidence>
<dbReference type="HAMAP" id="MF_02033">
    <property type="entry name" value="FtsA"/>
    <property type="match status" value="1"/>
</dbReference>
<keyword evidence="2 5" id="KW-0132">Cell division</keyword>
<reference evidence="9" key="1">
    <citation type="submission" date="2020-10" db="EMBL/GenBank/DDBJ databases">
        <authorList>
            <person name="Gilroy R."/>
        </authorList>
    </citation>
    <scope>NUCLEOTIDE SEQUENCE</scope>
    <source>
        <strain evidence="9">B1-13419</strain>
    </source>
</reference>
<evidence type="ECO:0000256" key="1">
    <source>
        <dbReference type="ARBA" id="ARBA00022475"/>
    </source>
</evidence>
<dbReference type="GO" id="GO:0009898">
    <property type="term" value="C:cytoplasmic side of plasma membrane"/>
    <property type="evidence" value="ECO:0007669"/>
    <property type="project" value="UniProtKB-UniRule"/>
</dbReference>
<evidence type="ECO:0000256" key="5">
    <source>
        <dbReference type="HAMAP-Rule" id="MF_02033"/>
    </source>
</evidence>
<evidence type="ECO:0000256" key="6">
    <source>
        <dbReference type="PIRNR" id="PIRNR003101"/>
    </source>
</evidence>
<dbReference type="Proteomes" id="UP000823757">
    <property type="component" value="Unassembled WGS sequence"/>
</dbReference>
<dbReference type="InterPro" id="IPR003494">
    <property type="entry name" value="SHS2_FtsA"/>
</dbReference>
<dbReference type="SMART" id="SM00842">
    <property type="entry name" value="FtsA"/>
    <property type="match status" value="1"/>
</dbReference>
<gene>
    <name evidence="5 9" type="primary">ftsA</name>
    <name evidence="9" type="ORF">IAB91_03245</name>
</gene>
<comment type="subcellular location">
    <subcellularLocation>
        <location evidence="5">Cell membrane</location>
        <topology evidence="5">Peripheral membrane protein</topology>
        <orientation evidence="5">Cytoplasmic side</orientation>
    </subcellularLocation>
    <text evidence="5">Localizes to the Z ring in an FtsZ-dependent manner. Targeted to the membrane through a conserved C-terminal amphipathic helix.</text>
</comment>
<evidence type="ECO:0000256" key="3">
    <source>
        <dbReference type="ARBA" id="ARBA00023136"/>
    </source>
</evidence>
<dbReference type="NCBIfam" id="TIGR01174">
    <property type="entry name" value="ftsA"/>
    <property type="match status" value="1"/>
</dbReference>
<dbReference type="PANTHER" id="PTHR32432:SF4">
    <property type="entry name" value="CELL DIVISION PROTEIN FTSA"/>
    <property type="match status" value="1"/>
</dbReference>
<dbReference type="SUPFAM" id="SSF53067">
    <property type="entry name" value="Actin-like ATPase domain"/>
    <property type="match status" value="2"/>
</dbReference>
<dbReference type="AlphaFoldDB" id="A0A9D9IK82"/>
<feature type="region of interest" description="Disordered" evidence="7">
    <location>
        <begin position="421"/>
        <end position="446"/>
    </location>
</feature>
<dbReference type="EMBL" id="JADIMD010000044">
    <property type="protein sequence ID" value="MBO8474292.1"/>
    <property type="molecule type" value="Genomic_DNA"/>
</dbReference>
<keyword evidence="1 5" id="KW-1003">Cell membrane</keyword>
<evidence type="ECO:0000313" key="10">
    <source>
        <dbReference type="Proteomes" id="UP000823757"/>
    </source>
</evidence>
<dbReference type="PANTHER" id="PTHR32432">
    <property type="entry name" value="CELL DIVISION PROTEIN FTSA-RELATED"/>
    <property type="match status" value="1"/>
</dbReference>
<comment type="similarity">
    <text evidence="5 6">Belongs to the FtsA/MreB family.</text>
</comment>
<dbReference type="PIRSF" id="PIRSF003101">
    <property type="entry name" value="FtsA"/>
    <property type="match status" value="1"/>
</dbReference>
<accession>A0A9D9IK82</accession>
<dbReference type="GO" id="GO:0032153">
    <property type="term" value="C:cell division site"/>
    <property type="evidence" value="ECO:0007669"/>
    <property type="project" value="UniProtKB-UniRule"/>
</dbReference>
<protein>
    <recommendedName>
        <fullName evidence="5 6">Cell division protein FtsA</fullName>
    </recommendedName>
</protein>
<proteinExistence type="inferred from homology"/>
<comment type="subunit">
    <text evidence="5">Self-interacts. Interacts with FtsZ.</text>
</comment>
<sequence length="467" mass="51742">MEERNLVVMDIGTSKIALMIAKVEDDSIQIIYYRETPSGGIRHSRVMNPNRASVAIRDAIRKAEEETGIRITQVIVGLPKYKIRQVKATNEIPRDPEVFITEEEIDNIKSMALNDYPLENPESEILFGAVAQSFSDGIDFQIVENDVIGMAPDRLDSLFALFIGQRKYVKDLRLAFHKAGDICVSREYFTPDAIAKAVLYDSETENGVALIDLGAGVTSVSIYYGNIMRYYASLPFGAKTITSDIMRECLISEDLAENIKLAYGACMPEKLQTLSEKVLIIQSDKAVASKQVPVKYLSEIITARVKEIIEGILYEIQESGFADSLRSGIVITGGGANLLNMANLIKDMSGYSVRAGHPKRLFTVSDESMYDVLYDTAAATCIGMILMARNENINCSVPKDENADGDRTDGVQEEPETIITGPALDENGKGNLFGFEEPEPAPRKKGRWKDIIGNVKKFYNDLNDENV</sequence>
<dbReference type="InterPro" id="IPR043129">
    <property type="entry name" value="ATPase_NBD"/>
</dbReference>
<name>A0A9D9IK82_9BACT</name>
<dbReference type="InterPro" id="IPR050696">
    <property type="entry name" value="FtsA/MreB"/>
</dbReference>
<evidence type="ECO:0000259" key="8">
    <source>
        <dbReference type="SMART" id="SM00842"/>
    </source>
</evidence>
<comment type="caution">
    <text evidence="9">The sequence shown here is derived from an EMBL/GenBank/DDBJ whole genome shotgun (WGS) entry which is preliminary data.</text>
</comment>
<evidence type="ECO:0000256" key="7">
    <source>
        <dbReference type="SAM" id="MobiDB-lite"/>
    </source>
</evidence>
<comment type="function">
    <text evidence="5 6">Cell division protein that is involved in the assembly of the Z ring. May serve as a membrane anchor for the Z ring.</text>
</comment>
<dbReference type="InterPro" id="IPR020823">
    <property type="entry name" value="Cell_div_FtsA"/>
</dbReference>
<dbReference type="Gene3D" id="3.30.420.40">
    <property type="match status" value="2"/>
</dbReference>
<keyword evidence="4 5" id="KW-0131">Cell cycle</keyword>
<feature type="domain" description="SHS2" evidence="8">
    <location>
        <begin position="6"/>
        <end position="198"/>
    </location>
</feature>
<evidence type="ECO:0000256" key="2">
    <source>
        <dbReference type="ARBA" id="ARBA00022618"/>
    </source>
</evidence>
<dbReference type="Pfam" id="PF14450">
    <property type="entry name" value="FtsA"/>
    <property type="match status" value="1"/>
</dbReference>
<reference evidence="9" key="2">
    <citation type="journal article" date="2021" name="PeerJ">
        <title>Extensive microbial diversity within the chicken gut microbiome revealed by metagenomics and culture.</title>
        <authorList>
            <person name="Gilroy R."/>
            <person name="Ravi A."/>
            <person name="Getino M."/>
            <person name="Pursley I."/>
            <person name="Horton D.L."/>
            <person name="Alikhan N.F."/>
            <person name="Baker D."/>
            <person name="Gharbi K."/>
            <person name="Hall N."/>
            <person name="Watson M."/>
            <person name="Adriaenssens E.M."/>
            <person name="Foster-Nyarko E."/>
            <person name="Jarju S."/>
            <person name="Secka A."/>
            <person name="Antonio M."/>
            <person name="Oren A."/>
            <person name="Chaudhuri R.R."/>
            <person name="La Ragione R."/>
            <person name="Hildebrand F."/>
            <person name="Pallen M.J."/>
        </authorList>
    </citation>
    <scope>NUCLEOTIDE SEQUENCE</scope>
    <source>
        <strain evidence="9">B1-13419</strain>
    </source>
</reference>
<evidence type="ECO:0000313" key="9">
    <source>
        <dbReference type="EMBL" id="MBO8474292.1"/>
    </source>
</evidence>
<keyword evidence="3 5" id="KW-0472">Membrane</keyword>
<dbReference type="GO" id="GO:0043093">
    <property type="term" value="P:FtsZ-dependent cytokinesis"/>
    <property type="evidence" value="ECO:0007669"/>
    <property type="project" value="UniProtKB-UniRule"/>
</dbReference>
<organism evidence="9 10">
    <name type="scientific">Candidatus Cryptobacteroides faecigallinarum</name>
    <dbReference type="NCBI Taxonomy" id="2840763"/>
    <lineage>
        <taxon>Bacteria</taxon>
        <taxon>Pseudomonadati</taxon>
        <taxon>Bacteroidota</taxon>
        <taxon>Bacteroidia</taxon>
        <taxon>Bacteroidales</taxon>
        <taxon>Candidatus Cryptobacteroides</taxon>
    </lineage>
</organism>